<dbReference type="Proteomes" id="UP000051054">
    <property type="component" value="Unassembled WGS sequence"/>
</dbReference>
<dbReference type="InterPro" id="IPR000055">
    <property type="entry name" value="Restrct_endonuc_typeI_TRD"/>
</dbReference>
<evidence type="ECO:0000256" key="3">
    <source>
        <dbReference type="ARBA" id="ARBA00023125"/>
    </source>
</evidence>
<accession>A0A0R1WQ02</accession>
<dbReference type="EMBL" id="AZGD01000040">
    <property type="protein sequence ID" value="KRM19509.1"/>
    <property type="molecule type" value="Genomic_DNA"/>
</dbReference>
<keyword evidence="2" id="KW-0680">Restriction system</keyword>
<dbReference type="InterPro" id="IPR052021">
    <property type="entry name" value="Type-I_RS_S_subunit"/>
</dbReference>
<keyword evidence="3" id="KW-0238">DNA-binding</keyword>
<dbReference type="SUPFAM" id="SSF116734">
    <property type="entry name" value="DNA methylase specificity domain"/>
    <property type="match status" value="1"/>
</dbReference>
<organism evidence="5 6">
    <name type="scientific">Ligilactobacillus hayakitensis DSM 18933 = JCM 14209</name>
    <dbReference type="NCBI Taxonomy" id="1423755"/>
    <lineage>
        <taxon>Bacteria</taxon>
        <taxon>Bacillati</taxon>
        <taxon>Bacillota</taxon>
        <taxon>Bacilli</taxon>
        <taxon>Lactobacillales</taxon>
        <taxon>Lactobacillaceae</taxon>
        <taxon>Ligilactobacillus</taxon>
    </lineage>
</organism>
<dbReference type="RefSeq" id="WP_025022956.1">
    <property type="nucleotide sequence ID" value="NZ_AZGD01000040.1"/>
</dbReference>
<comment type="caution">
    <text evidence="5">The sequence shown here is derived from an EMBL/GenBank/DDBJ whole genome shotgun (WGS) entry which is preliminary data.</text>
</comment>
<protein>
    <recommendedName>
        <fullName evidence="4">Type I restriction modification DNA specificity domain-containing protein</fullName>
    </recommendedName>
</protein>
<dbReference type="STRING" id="1423755.FC40_GL001593"/>
<name>A0A0R1WQ02_9LACO</name>
<dbReference type="GO" id="GO:0003677">
    <property type="term" value="F:DNA binding"/>
    <property type="evidence" value="ECO:0007669"/>
    <property type="project" value="UniProtKB-KW"/>
</dbReference>
<feature type="domain" description="Type I restriction modification DNA specificity" evidence="4">
    <location>
        <begin position="21"/>
        <end position="157"/>
    </location>
</feature>
<dbReference type="OrthoDB" id="5679005at2"/>
<proteinExistence type="inferred from homology"/>
<dbReference type="Gene3D" id="3.90.220.20">
    <property type="entry name" value="DNA methylase specificity domains"/>
    <property type="match status" value="1"/>
</dbReference>
<dbReference type="Pfam" id="PF01420">
    <property type="entry name" value="Methylase_S"/>
    <property type="match status" value="1"/>
</dbReference>
<sequence>MILEDIIGIKSVSIGINRSLRKNEVSDKQFYENKDLESDLKQAEKVSSKKASVNDVKGIIEQGDVVYNLMSERSAVVSADNSGKLAAQNFIIIKVDPNKCDPWYLCYLLNESSEVDKQISKKMEGTVIRRVSAATIKNLNLEVLPIKRQQQIGETYRLLQYSLALKERKMELFKKGILETLKQKNEGN</sequence>
<evidence type="ECO:0000256" key="2">
    <source>
        <dbReference type="ARBA" id="ARBA00022747"/>
    </source>
</evidence>
<evidence type="ECO:0000256" key="1">
    <source>
        <dbReference type="ARBA" id="ARBA00010923"/>
    </source>
</evidence>
<dbReference type="GO" id="GO:0009307">
    <property type="term" value="P:DNA restriction-modification system"/>
    <property type="evidence" value="ECO:0007669"/>
    <property type="project" value="UniProtKB-KW"/>
</dbReference>
<comment type="similarity">
    <text evidence="1">Belongs to the type-I restriction system S methylase family.</text>
</comment>
<evidence type="ECO:0000313" key="6">
    <source>
        <dbReference type="Proteomes" id="UP000051054"/>
    </source>
</evidence>
<dbReference type="PATRIC" id="fig|1423755.3.peg.1683"/>
<dbReference type="PANTHER" id="PTHR30408">
    <property type="entry name" value="TYPE-1 RESTRICTION ENZYME ECOKI SPECIFICITY PROTEIN"/>
    <property type="match status" value="1"/>
</dbReference>
<dbReference type="AlphaFoldDB" id="A0A0R1WQ02"/>
<evidence type="ECO:0000313" key="5">
    <source>
        <dbReference type="EMBL" id="KRM19509.1"/>
    </source>
</evidence>
<reference evidence="5 6" key="1">
    <citation type="journal article" date="2015" name="Genome Announc.">
        <title>Expanding the biotechnology potential of lactobacilli through comparative genomics of 213 strains and associated genera.</title>
        <authorList>
            <person name="Sun Z."/>
            <person name="Harris H.M."/>
            <person name="McCann A."/>
            <person name="Guo C."/>
            <person name="Argimon S."/>
            <person name="Zhang W."/>
            <person name="Yang X."/>
            <person name="Jeffery I.B."/>
            <person name="Cooney J.C."/>
            <person name="Kagawa T.F."/>
            <person name="Liu W."/>
            <person name="Song Y."/>
            <person name="Salvetti E."/>
            <person name="Wrobel A."/>
            <person name="Rasinkangas P."/>
            <person name="Parkhill J."/>
            <person name="Rea M.C."/>
            <person name="O'Sullivan O."/>
            <person name="Ritari J."/>
            <person name="Douillard F.P."/>
            <person name="Paul Ross R."/>
            <person name="Yang R."/>
            <person name="Briner A.E."/>
            <person name="Felis G.E."/>
            <person name="de Vos W.M."/>
            <person name="Barrangou R."/>
            <person name="Klaenhammer T.R."/>
            <person name="Caufield P.W."/>
            <person name="Cui Y."/>
            <person name="Zhang H."/>
            <person name="O'Toole P.W."/>
        </authorList>
    </citation>
    <scope>NUCLEOTIDE SEQUENCE [LARGE SCALE GENOMIC DNA]</scope>
    <source>
        <strain evidence="5 6">DSM 18933</strain>
    </source>
</reference>
<gene>
    <name evidence="5" type="ORF">FC40_GL001593</name>
</gene>
<keyword evidence="6" id="KW-1185">Reference proteome</keyword>
<dbReference type="PANTHER" id="PTHR30408:SF12">
    <property type="entry name" value="TYPE I RESTRICTION ENZYME MJAVIII SPECIFICITY SUBUNIT"/>
    <property type="match status" value="1"/>
</dbReference>
<dbReference type="eggNOG" id="COG0732">
    <property type="taxonomic scope" value="Bacteria"/>
</dbReference>
<dbReference type="InterPro" id="IPR044946">
    <property type="entry name" value="Restrct_endonuc_typeI_TRD_sf"/>
</dbReference>
<evidence type="ECO:0000259" key="4">
    <source>
        <dbReference type="Pfam" id="PF01420"/>
    </source>
</evidence>